<keyword evidence="1" id="KW-0812">Transmembrane</keyword>
<feature type="transmembrane region" description="Helical" evidence="1">
    <location>
        <begin position="157"/>
        <end position="181"/>
    </location>
</feature>
<dbReference type="EMBL" id="JAECZA010000023">
    <property type="protein sequence ID" value="MBH8573068.1"/>
    <property type="molecule type" value="Genomic_DNA"/>
</dbReference>
<dbReference type="Proteomes" id="UP000662314">
    <property type="component" value="Unassembled WGS sequence"/>
</dbReference>
<keyword evidence="3" id="KW-1185">Reference proteome</keyword>
<name>A0A8J7I3L9_9NOST</name>
<protein>
    <submittedName>
        <fullName evidence="2">Uncharacterized protein</fullName>
    </submittedName>
</protein>
<evidence type="ECO:0000313" key="3">
    <source>
        <dbReference type="Proteomes" id="UP000662314"/>
    </source>
</evidence>
<keyword evidence="1" id="KW-0472">Membrane</keyword>
<evidence type="ECO:0000313" key="2">
    <source>
        <dbReference type="EMBL" id="MBH8573068.1"/>
    </source>
</evidence>
<feature type="transmembrane region" description="Helical" evidence="1">
    <location>
        <begin position="125"/>
        <end position="151"/>
    </location>
</feature>
<organism evidence="2 3">
    <name type="scientific">Dendronalium phyllosphericum CENA369</name>
    <dbReference type="NCBI Taxonomy" id="1725256"/>
    <lineage>
        <taxon>Bacteria</taxon>
        <taxon>Bacillati</taxon>
        <taxon>Cyanobacteriota</taxon>
        <taxon>Cyanophyceae</taxon>
        <taxon>Nostocales</taxon>
        <taxon>Nostocaceae</taxon>
        <taxon>Dendronalium</taxon>
        <taxon>Dendronalium phyllosphericum</taxon>
    </lineage>
</organism>
<dbReference type="RefSeq" id="WP_214431882.1">
    <property type="nucleotide sequence ID" value="NZ_CAWPUQ010000119.1"/>
</dbReference>
<reference evidence="2 3" key="1">
    <citation type="journal article" date="2021" name="Int. J. Syst. Evol. Microbiol.">
        <title>Amazonocrinis nigriterrae gen. nov., sp. nov., Atlanticothrix silvestris gen. nov., sp. nov. and Dendronalium phyllosphericum gen. nov., sp. nov., nostocacean cyanobacteria from Brazilian environments.</title>
        <authorList>
            <person name="Alvarenga D.O."/>
            <person name="Andreote A.P.D."/>
            <person name="Branco L.H.Z."/>
            <person name="Delbaje E."/>
            <person name="Cruz R.B."/>
            <person name="Varani A.M."/>
            <person name="Fiore M.F."/>
        </authorList>
    </citation>
    <scope>NUCLEOTIDE SEQUENCE [LARGE SCALE GENOMIC DNA]</scope>
    <source>
        <strain evidence="2 3">CENA369</strain>
    </source>
</reference>
<sequence length="184" mass="20172">MSPSVSLRFELPEFLPHLLCLITAFSVCQFWEIQKITPRAIEARPSPKGRCSANGTKALKYLGFVKNIIDTAVGFIPLLCLTRKLKSQSSFATAVKVNLLNPGPYLFWFTVGGNYIIRGSTAESLVFVVTALGTLIISKVAVAVLAVRFFLSLESHGYLLTMKFFAGTLVWFGLVSIVVILPPT</sequence>
<keyword evidence="1" id="KW-1133">Transmembrane helix</keyword>
<accession>A0A8J7I3L9</accession>
<dbReference type="AlphaFoldDB" id="A0A8J7I3L9"/>
<gene>
    <name evidence="2" type="ORF">I8752_08575</name>
</gene>
<comment type="caution">
    <text evidence="2">The sequence shown here is derived from an EMBL/GenBank/DDBJ whole genome shotgun (WGS) entry which is preliminary data.</text>
</comment>
<evidence type="ECO:0000256" key="1">
    <source>
        <dbReference type="SAM" id="Phobius"/>
    </source>
</evidence>
<proteinExistence type="predicted"/>